<keyword evidence="2" id="KW-1185">Reference proteome</keyword>
<protein>
    <submittedName>
        <fullName evidence="1">Uncharacterized protein</fullName>
    </submittedName>
</protein>
<evidence type="ECO:0000313" key="1">
    <source>
        <dbReference type="EMBL" id="BAU77437.1"/>
    </source>
</evidence>
<sequence length="39" mass="4393">MMLFLAGLDVHKLNIPTADGAIFKTRVISGRRDDVLHRD</sequence>
<dbReference type="KEGG" id="pfuw:KF707C_p480"/>
<accession>A0AAD1C6T5</accession>
<proteinExistence type="predicted"/>
<dbReference type="AlphaFoldDB" id="A0AAD1C6T5"/>
<gene>
    <name evidence="1" type="ORF">KF707C_p480</name>
</gene>
<keyword evidence="1" id="KW-0614">Plasmid</keyword>
<dbReference type="EMBL" id="AP014863">
    <property type="protein sequence ID" value="BAU77437.1"/>
    <property type="molecule type" value="Genomic_DNA"/>
</dbReference>
<dbReference type="Proteomes" id="UP000218554">
    <property type="component" value="Plasmid pKF707"/>
</dbReference>
<reference evidence="1 2" key="1">
    <citation type="journal article" date="2018" name="Int. J. Syst. Evol. Microbiol.">
        <title>Pseudomonas furukawaii sp. nov., a polychlorinated biphenyl-degrading bacterium isolated from biphenyl-contaminated soil in Japan.</title>
        <authorList>
            <person name="Kimura N."/>
            <person name="Watanabe T."/>
            <person name="Suenaga H."/>
            <person name="Fujihara H."/>
            <person name="Futagami T."/>
            <person name="Goto M."/>
            <person name="Hanada S."/>
            <person name="Hirose J."/>
        </authorList>
    </citation>
    <scope>NUCLEOTIDE SEQUENCE [LARGE SCALE GENOMIC DNA]</scope>
    <source>
        <strain evidence="2">DSM 10086 / NBRC 110670 / KF707</strain>
    </source>
</reference>
<geneLocation type="plasmid" evidence="1 2">
    <name>pKF707</name>
</geneLocation>
<evidence type="ECO:0000313" key="2">
    <source>
        <dbReference type="Proteomes" id="UP000218554"/>
    </source>
</evidence>
<organism evidence="1 2">
    <name type="scientific">Metapseudomonas furukawaii</name>
    <name type="common">Pseudomonas furukawaii</name>
    <dbReference type="NCBI Taxonomy" id="1149133"/>
    <lineage>
        <taxon>Bacteria</taxon>
        <taxon>Pseudomonadati</taxon>
        <taxon>Pseudomonadota</taxon>
        <taxon>Gammaproteobacteria</taxon>
        <taxon>Pseudomonadales</taxon>
        <taxon>Pseudomonadaceae</taxon>
        <taxon>Metapseudomonas</taxon>
    </lineage>
</organism>
<name>A0AAD1C6T5_METFU</name>